<evidence type="ECO:0000256" key="1">
    <source>
        <dbReference type="SAM" id="MobiDB-lite"/>
    </source>
</evidence>
<keyword evidence="4" id="KW-1185">Reference proteome</keyword>
<dbReference type="SUPFAM" id="SSF53474">
    <property type="entry name" value="alpha/beta-Hydrolases"/>
    <property type="match status" value="1"/>
</dbReference>
<comment type="caution">
    <text evidence="3">The sequence shown here is derived from an EMBL/GenBank/DDBJ whole genome shotgun (WGS) entry which is preliminary data.</text>
</comment>
<reference evidence="3 4" key="1">
    <citation type="submission" date="2019-09" db="EMBL/GenBank/DDBJ databases">
        <title>Actinomadura physcomitrii sp. nov., a novel actinomycete isolated from moss [Physcomitrium sphaericum (Ludw) Fuernr].</title>
        <authorList>
            <person name="Liu C."/>
            <person name="Zhuang X."/>
        </authorList>
    </citation>
    <scope>NUCLEOTIDE SEQUENCE [LARGE SCALE GENOMIC DNA]</scope>
    <source>
        <strain evidence="3 4">CYP1-1B</strain>
    </source>
</reference>
<name>A0A6L3VPC1_9ACTN</name>
<dbReference type="GO" id="GO:0016787">
    <property type="term" value="F:hydrolase activity"/>
    <property type="evidence" value="ECO:0007669"/>
    <property type="project" value="UniProtKB-KW"/>
</dbReference>
<dbReference type="Gene3D" id="3.40.50.1820">
    <property type="entry name" value="alpha/beta hydrolase"/>
    <property type="match status" value="1"/>
</dbReference>
<dbReference type="InterPro" id="IPR029058">
    <property type="entry name" value="AB_hydrolase_fold"/>
</dbReference>
<dbReference type="Proteomes" id="UP000483004">
    <property type="component" value="Unassembled WGS sequence"/>
</dbReference>
<evidence type="ECO:0000313" key="4">
    <source>
        <dbReference type="Proteomes" id="UP000483004"/>
    </source>
</evidence>
<dbReference type="Pfam" id="PF07859">
    <property type="entry name" value="Abhydrolase_3"/>
    <property type="match status" value="1"/>
</dbReference>
<protein>
    <submittedName>
        <fullName evidence="3">Alpha/beta hydrolase</fullName>
    </submittedName>
</protein>
<dbReference type="RefSeq" id="WP_151545250.1">
    <property type="nucleotide sequence ID" value="NZ_WBMR01000187.1"/>
</dbReference>
<feature type="domain" description="Alpha/beta hydrolase fold-3" evidence="2">
    <location>
        <begin position="50"/>
        <end position="132"/>
    </location>
</feature>
<dbReference type="InterPro" id="IPR013094">
    <property type="entry name" value="AB_hydrolase_3"/>
</dbReference>
<dbReference type="OrthoDB" id="3209779at2"/>
<feature type="compositionally biased region" description="Basic and acidic residues" evidence="1">
    <location>
        <begin position="1"/>
        <end position="15"/>
    </location>
</feature>
<feature type="compositionally biased region" description="Pro residues" evidence="1">
    <location>
        <begin position="43"/>
        <end position="56"/>
    </location>
</feature>
<sequence length="170" mass="18024">VILTDPDHPDRDVRWRAKAPAKRTASDRTLIDCTDLADGRDVPPAPPDPDGLPWPPSGVRRALRLYLDGADPARPEVSPLLDPDPRGLPPAIIATAEHDRLRPQAEQHATRLRAAGVPVTLLTGTGLDHGFLGWGAFARRPAEAVDRIGAAVRAALTATPPPPSPGSPEA</sequence>
<keyword evidence="3" id="KW-0378">Hydrolase</keyword>
<feature type="non-terminal residue" evidence="3">
    <location>
        <position position="1"/>
    </location>
</feature>
<evidence type="ECO:0000313" key="3">
    <source>
        <dbReference type="EMBL" id="KAB2367143.1"/>
    </source>
</evidence>
<proteinExistence type="predicted"/>
<feature type="region of interest" description="Disordered" evidence="1">
    <location>
        <begin position="1"/>
        <end position="57"/>
    </location>
</feature>
<accession>A0A6L3VPC1</accession>
<gene>
    <name evidence="3" type="ORF">F9B16_38925</name>
</gene>
<dbReference type="EMBL" id="WBMR01000187">
    <property type="protein sequence ID" value="KAB2367143.1"/>
    <property type="molecule type" value="Genomic_DNA"/>
</dbReference>
<organism evidence="3 4">
    <name type="scientific">Actinomadura montaniterrae</name>
    <dbReference type="NCBI Taxonomy" id="1803903"/>
    <lineage>
        <taxon>Bacteria</taxon>
        <taxon>Bacillati</taxon>
        <taxon>Actinomycetota</taxon>
        <taxon>Actinomycetes</taxon>
        <taxon>Streptosporangiales</taxon>
        <taxon>Thermomonosporaceae</taxon>
        <taxon>Actinomadura</taxon>
    </lineage>
</organism>
<dbReference type="AlphaFoldDB" id="A0A6L3VPC1"/>
<evidence type="ECO:0000259" key="2">
    <source>
        <dbReference type="Pfam" id="PF07859"/>
    </source>
</evidence>